<gene>
    <name evidence="1" type="ORF">IPMB12_00540</name>
</gene>
<protein>
    <submittedName>
        <fullName evidence="1">DUF416 family protein</fullName>
    </submittedName>
</protein>
<keyword evidence="2" id="KW-1185">Reference proteome</keyword>
<dbReference type="KEGG" id="orb:IPMB12_00540"/>
<dbReference type="EMBL" id="CP050253">
    <property type="protein sequence ID" value="QIQ20295.1"/>
    <property type="molecule type" value="Genomic_DNA"/>
</dbReference>
<proteinExistence type="predicted"/>
<dbReference type="InParanoid" id="A0A6G9I7W0"/>
<dbReference type="AlphaFoldDB" id="A0A6G9I7W0"/>
<evidence type="ECO:0000313" key="2">
    <source>
        <dbReference type="Proteomes" id="UP000501168"/>
    </source>
</evidence>
<sequence>MIKNPIHLRLEKFSEWQHRTFMVCLCERMYPNYALFCQQTDFANPAQYRKVLDLVWESLIVKGAKINFDSQLEKFEDLIPAVSDFDVYSVYPAIDACQALSELMHAYLSGESAEHAIAVSEISLNTVAGYEMTQAEREMTDEELKILPAIIDELDIQWEIFRLLKEEEERNIELIKGLKEDLREANISNIGVFLSN</sequence>
<evidence type="ECO:0000313" key="1">
    <source>
        <dbReference type="EMBL" id="QIQ20295.1"/>
    </source>
</evidence>
<name>A0A6G9I7W0_9GAMM</name>
<dbReference type="FunCoup" id="A0A6G9I7W0">
    <property type="interactions" value="46"/>
</dbReference>
<reference evidence="1 2" key="1">
    <citation type="submission" date="2020-03" db="EMBL/GenBank/DDBJ databases">
        <title>Complete genome sequence of Orbus sp. IPMB12 (BCRC 80908).</title>
        <authorList>
            <person name="Lo W.-S."/>
            <person name="Chang T.-H."/>
            <person name="Kuo C.-H."/>
        </authorList>
    </citation>
    <scope>NUCLEOTIDE SEQUENCE [LARGE SCALE GENOMIC DNA]</scope>
    <source>
        <strain evidence="1 2">IPMB12</strain>
    </source>
</reference>
<dbReference type="Pfam" id="PF04222">
    <property type="entry name" value="DUF416"/>
    <property type="match status" value="1"/>
</dbReference>
<dbReference type="Proteomes" id="UP000501168">
    <property type="component" value="Chromosome"/>
</dbReference>
<dbReference type="InterPro" id="IPR007338">
    <property type="entry name" value="DUF416"/>
</dbReference>
<dbReference type="InterPro" id="IPR023381">
    <property type="entry name" value="YP001051499.1-like_dom_sf"/>
</dbReference>
<dbReference type="Gene3D" id="1.20.1590.10">
    <property type="entry name" value="YP_001051499.1 domain like"/>
    <property type="match status" value="1"/>
</dbReference>
<accession>A0A6G9I7W0</accession>
<organism evidence="1 2">
    <name type="scientific">Zophobihabitans entericus</name>
    <dbReference type="NCBI Taxonomy" id="1635327"/>
    <lineage>
        <taxon>Bacteria</taxon>
        <taxon>Pseudomonadati</taxon>
        <taxon>Pseudomonadota</taxon>
        <taxon>Gammaproteobacteria</taxon>
        <taxon>Orbales</taxon>
        <taxon>Orbaceae</taxon>
        <taxon>Zophobihabitans</taxon>
    </lineage>
</organism>
<dbReference type="RefSeq" id="WP_166913905.1">
    <property type="nucleotide sequence ID" value="NZ_CP050253.1"/>
</dbReference>